<feature type="signal peptide" evidence="1">
    <location>
        <begin position="1"/>
        <end position="21"/>
    </location>
</feature>
<keyword evidence="3" id="KW-1185">Reference proteome</keyword>
<dbReference type="EMBL" id="CP001312">
    <property type="protein sequence ID" value="ADE84741.1"/>
    <property type="molecule type" value="Genomic_DNA"/>
</dbReference>
<dbReference type="AlphaFoldDB" id="D5AQT5"/>
<gene>
    <name evidence="2" type="ordered locus">RCAP_rcc00978</name>
</gene>
<sequence length="114" mass="11200">MIRSYHAILTLTASVTAICSAGDLIGFDDAPITAANAAVKGVAQYPATEVGMPIAITAAGTETVTAKATIAKGDPLCSAAGGGVRKAVVGTDANIFATALTAAAAGELVQILIR</sequence>
<organism evidence="2 3">
    <name type="scientific">Rhodobacter capsulatus (strain ATCC BAA-309 / NBRC 16581 / SB1003)</name>
    <dbReference type="NCBI Taxonomy" id="272942"/>
    <lineage>
        <taxon>Bacteria</taxon>
        <taxon>Pseudomonadati</taxon>
        <taxon>Pseudomonadota</taxon>
        <taxon>Alphaproteobacteria</taxon>
        <taxon>Rhodobacterales</taxon>
        <taxon>Rhodobacter group</taxon>
        <taxon>Rhodobacter</taxon>
    </lineage>
</organism>
<dbReference type="Proteomes" id="UP000002361">
    <property type="component" value="Chromosome"/>
</dbReference>
<dbReference type="STRING" id="272942.RCAP_rcc00978"/>
<dbReference type="KEGG" id="rcp:RCAP_rcc00978"/>
<proteinExistence type="predicted"/>
<reference evidence="2 3" key="2">
    <citation type="journal article" date="2010" name="J. Bacteriol.">
        <title>Complete genome sequence of the photosynthetic purple nonsulfur bacterium Rhodobacter capsulatus SB 1003.</title>
        <authorList>
            <person name="Strnad H."/>
            <person name="Lapidus A."/>
            <person name="Paces J."/>
            <person name="Ulbrich P."/>
            <person name="Vlcek C."/>
            <person name="Paces V."/>
            <person name="Haselkorn R."/>
        </authorList>
    </citation>
    <scope>NUCLEOTIDE SEQUENCE [LARGE SCALE GENOMIC DNA]</scope>
    <source>
        <strain evidence="3">ATCC BAA-309 / NBRC 16581 / SB1003</strain>
    </source>
</reference>
<name>D5AQT5_RHOCB</name>
<accession>D5AQT5</accession>
<evidence type="ECO:0000313" key="3">
    <source>
        <dbReference type="Proteomes" id="UP000002361"/>
    </source>
</evidence>
<evidence type="ECO:0000313" key="2">
    <source>
        <dbReference type="EMBL" id="ADE84741.1"/>
    </source>
</evidence>
<dbReference type="RefSeq" id="WP_013066720.1">
    <property type="nucleotide sequence ID" value="NC_014034.1"/>
</dbReference>
<evidence type="ECO:0008006" key="4">
    <source>
        <dbReference type="Google" id="ProtNLM"/>
    </source>
</evidence>
<evidence type="ECO:0000256" key="1">
    <source>
        <dbReference type="SAM" id="SignalP"/>
    </source>
</evidence>
<dbReference type="HOGENOM" id="CLU_2119177_0_0_5"/>
<dbReference type="OrthoDB" id="7867677at2"/>
<reference key="1">
    <citation type="submission" date="2008-12" db="EMBL/GenBank/DDBJ databases">
        <title>Complete genome sequence of Rhodobacter capsulatus SB1003.</title>
        <authorList>
            <person name="Strnad H."/>
            <person name="Lapidus A."/>
            <person name="Vlcek C."/>
            <person name="Ulbrich P."/>
            <person name="Paces J."/>
            <person name="Maltsev N."/>
            <person name="Kumar V."/>
            <person name="Kogan Y."/>
            <person name="Milgram A."/>
            <person name="Rebrekov D."/>
            <person name="Mazur M."/>
            <person name="Cox R."/>
            <person name="Kyrpides N."/>
            <person name="Kolar M."/>
            <person name="Sachova J."/>
            <person name="Ridl J."/>
            <person name="Ivanova N."/>
            <person name="Kapatral V."/>
            <person name="Los T."/>
            <person name="Lykidis A."/>
            <person name="Mikhailova N."/>
            <person name="Reznik G."/>
            <person name="Vasieva O."/>
            <person name="Fonstein M."/>
            <person name="Paces V."/>
            <person name="Haselkorn R."/>
        </authorList>
    </citation>
    <scope>NUCLEOTIDE SEQUENCE</scope>
    <source>
        <strain>SB1003</strain>
    </source>
</reference>
<protein>
    <recommendedName>
        <fullName evidence="4">DUF2190 family protein</fullName>
    </recommendedName>
</protein>
<dbReference type="GeneID" id="31489912"/>
<keyword evidence="1" id="KW-0732">Signal</keyword>
<feature type="chain" id="PRO_5003068535" description="DUF2190 family protein" evidence="1">
    <location>
        <begin position="22"/>
        <end position="114"/>
    </location>
</feature>